<keyword evidence="4" id="KW-1185">Reference proteome</keyword>
<evidence type="ECO:0000256" key="1">
    <source>
        <dbReference type="ARBA" id="ARBA00023125"/>
    </source>
</evidence>
<evidence type="ECO:0000256" key="2">
    <source>
        <dbReference type="PIRNR" id="PIRNR002070"/>
    </source>
</evidence>
<dbReference type="Proteomes" id="UP001153620">
    <property type="component" value="Chromosome 3"/>
</dbReference>
<dbReference type="InterPro" id="IPR012340">
    <property type="entry name" value="NA-bd_OB-fold"/>
</dbReference>
<reference evidence="3" key="1">
    <citation type="submission" date="2022-01" db="EMBL/GenBank/DDBJ databases">
        <authorList>
            <person name="King R."/>
        </authorList>
    </citation>
    <scope>NUCLEOTIDE SEQUENCE</scope>
</reference>
<accession>A0A9N9S2S7</accession>
<protein>
    <recommendedName>
        <fullName evidence="2">Single-stranded DNA-binding protein</fullName>
    </recommendedName>
</protein>
<organism evidence="3 4">
    <name type="scientific">Chironomus riparius</name>
    <dbReference type="NCBI Taxonomy" id="315576"/>
    <lineage>
        <taxon>Eukaryota</taxon>
        <taxon>Metazoa</taxon>
        <taxon>Ecdysozoa</taxon>
        <taxon>Arthropoda</taxon>
        <taxon>Hexapoda</taxon>
        <taxon>Insecta</taxon>
        <taxon>Pterygota</taxon>
        <taxon>Neoptera</taxon>
        <taxon>Endopterygota</taxon>
        <taxon>Diptera</taxon>
        <taxon>Nematocera</taxon>
        <taxon>Chironomoidea</taxon>
        <taxon>Chironomidae</taxon>
        <taxon>Chironominae</taxon>
        <taxon>Chironomus</taxon>
    </lineage>
</organism>
<dbReference type="GO" id="GO:0006264">
    <property type="term" value="P:mitochondrial DNA replication"/>
    <property type="evidence" value="ECO:0007669"/>
    <property type="project" value="TreeGrafter"/>
</dbReference>
<dbReference type="PANTHER" id="PTHR10302">
    <property type="entry name" value="SINGLE-STRANDED DNA-BINDING PROTEIN"/>
    <property type="match status" value="1"/>
</dbReference>
<dbReference type="GO" id="GO:0003697">
    <property type="term" value="F:single-stranded DNA binding"/>
    <property type="evidence" value="ECO:0007669"/>
    <property type="project" value="InterPro"/>
</dbReference>
<keyword evidence="1 2" id="KW-0238">DNA-binding</keyword>
<name>A0A9N9S2S7_9DIPT</name>
<dbReference type="NCBIfam" id="TIGR00621">
    <property type="entry name" value="ssb"/>
    <property type="match status" value="1"/>
</dbReference>
<dbReference type="SUPFAM" id="SSF50249">
    <property type="entry name" value="Nucleic acid-binding proteins"/>
    <property type="match status" value="1"/>
</dbReference>
<evidence type="ECO:0000313" key="3">
    <source>
        <dbReference type="EMBL" id="CAG9808128.1"/>
    </source>
</evidence>
<sequence length="132" mass="14992">MNRLFFARALGLRAFSSEVPRIEKTVNSVTLLGRVGADPLKRGTDQHPVVTFSLATHNNYKYESGDWIQRTDWHRIVVFKPQLGESLQNFLKKGQRCLVTGKISYGEITDQEGKTRMSTSIIADDVIFFSNQ</sequence>
<dbReference type="Pfam" id="PF00436">
    <property type="entry name" value="SSB"/>
    <property type="match status" value="1"/>
</dbReference>
<evidence type="ECO:0000313" key="4">
    <source>
        <dbReference type="Proteomes" id="UP001153620"/>
    </source>
</evidence>
<dbReference type="PIRSF" id="PIRSF002070">
    <property type="entry name" value="SSB"/>
    <property type="match status" value="1"/>
</dbReference>
<dbReference type="FunFam" id="2.40.50.140:FF:000269">
    <property type="entry name" value="Single-stranded DNA-binding protein"/>
    <property type="match status" value="1"/>
</dbReference>
<proteinExistence type="inferred from homology"/>
<dbReference type="InterPro" id="IPR000424">
    <property type="entry name" value="Primosome_PriB/ssb"/>
</dbReference>
<comment type="subcellular location">
    <subcellularLocation>
        <location evidence="2">Mitochondrion</location>
    </subcellularLocation>
</comment>
<dbReference type="PROSITE" id="PS50935">
    <property type="entry name" value="SSB"/>
    <property type="match status" value="1"/>
</dbReference>
<dbReference type="CDD" id="cd04496">
    <property type="entry name" value="SSB_OBF"/>
    <property type="match status" value="1"/>
</dbReference>
<gene>
    <name evidence="3" type="ORF">CHIRRI_LOCUS10973</name>
</gene>
<dbReference type="HAMAP" id="MF_00984">
    <property type="entry name" value="SSB"/>
    <property type="match status" value="1"/>
</dbReference>
<dbReference type="AlphaFoldDB" id="A0A9N9S2S7"/>
<dbReference type="Gene3D" id="2.40.50.140">
    <property type="entry name" value="Nucleic acid-binding proteins"/>
    <property type="match status" value="1"/>
</dbReference>
<reference evidence="3" key="2">
    <citation type="submission" date="2022-10" db="EMBL/GenBank/DDBJ databases">
        <authorList>
            <consortium name="ENA_rothamsted_submissions"/>
            <consortium name="culmorum"/>
            <person name="King R."/>
        </authorList>
    </citation>
    <scope>NUCLEOTIDE SEQUENCE</scope>
</reference>
<dbReference type="OrthoDB" id="1078367at2759"/>
<dbReference type="EMBL" id="OU895879">
    <property type="protein sequence ID" value="CAG9808128.1"/>
    <property type="molecule type" value="Genomic_DNA"/>
</dbReference>
<keyword evidence="2" id="KW-0496">Mitochondrion</keyword>
<dbReference type="InterPro" id="IPR011344">
    <property type="entry name" value="ssDNA-bd"/>
</dbReference>
<dbReference type="GO" id="GO:0042645">
    <property type="term" value="C:mitochondrial nucleoid"/>
    <property type="evidence" value="ECO:0007669"/>
    <property type="project" value="TreeGrafter"/>
</dbReference>
<dbReference type="PANTHER" id="PTHR10302:SF0">
    <property type="entry name" value="SINGLE-STRANDED DNA-BINDING PROTEIN, MITOCHONDRIAL"/>
    <property type="match status" value="1"/>
</dbReference>